<dbReference type="PANTHER" id="PTHR35841:SF1">
    <property type="entry name" value="PHOSPHONATES-BINDING PERIPLASMIC PROTEIN"/>
    <property type="match status" value="1"/>
</dbReference>
<dbReference type="Gene3D" id="3.40.190.10">
    <property type="entry name" value="Periplasmic binding protein-like II"/>
    <property type="match status" value="2"/>
</dbReference>
<dbReference type="GeneID" id="33941074"/>
<dbReference type="RefSeq" id="WP_038631576.1">
    <property type="nucleotide sequence ID" value="NZ_CP006664.1"/>
</dbReference>
<dbReference type="SUPFAM" id="SSF53850">
    <property type="entry name" value="Periplasmic binding protein-like II"/>
    <property type="match status" value="1"/>
</dbReference>
<keyword evidence="1" id="KW-0732">Signal</keyword>
<dbReference type="KEGG" id="ete:ETEE_3673"/>
<proteinExistence type="predicted"/>
<feature type="signal peptide" evidence="1">
    <location>
        <begin position="1"/>
        <end position="22"/>
    </location>
</feature>
<evidence type="ECO:0000256" key="1">
    <source>
        <dbReference type="SAM" id="SignalP"/>
    </source>
</evidence>
<name>A0A076LTT2_9GAMM</name>
<keyword evidence="2" id="KW-0808">Transferase</keyword>
<dbReference type="GO" id="GO:0016301">
    <property type="term" value="F:kinase activity"/>
    <property type="evidence" value="ECO:0007669"/>
    <property type="project" value="UniProtKB-KW"/>
</dbReference>
<evidence type="ECO:0000313" key="3">
    <source>
        <dbReference type="Proteomes" id="UP000028681"/>
    </source>
</evidence>
<dbReference type="EMBL" id="CP006664">
    <property type="protein sequence ID" value="AIJ10087.1"/>
    <property type="molecule type" value="Genomic_DNA"/>
</dbReference>
<sequence length="264" mass="29616">MNPLMRYGSPWLALLLLLPARAAPTPSQTVTIGVLATRGTQMAERQWQPLADWLSQRLPAYRFRLQPYDISALDSAVRQRRLDFVITNPGQAVTLGRHSPLSWLATLKSPQRHGNTNVIGSALIVRSDSRLRHLADLRGKNISAVSPQAFGGYQTLLYRLAREGYDYRRFFAQTRFAGFPLDALIYRLRDGETDAAIVPVCQLEQVTLARDEFEALRLVDREGLQQQQAAAEMGVSRQTLVNILNIAPLQDEPLGFAVPMLCMF</sequence>
<feature type="chain" id="PRO_5001715093" evidence="1">
    <location>
        <begin position="23"/>
        <end position="264"/>
    </location>
</feature>
<gene>
    <name evidence="2" type="primary">ttrS</name>
    <name evidence="2" type="ORF">ETEE_3673</name>
</gene>
<dbReference type="Pfam" id="PF12974">
    <property type="entry name" value="Phosphonate-bd"/>
    <property type="match status" value="1"/>
</dbReference>
<dbReference type="PANTHER" id="PTHR35841">
    <property type="entry name" value="PHOSPHONATES-BINDING PERIPLASMIC PROTEIN"/>
    <property type="match status" value="1"/>
</dbReference>
<keyword evidence="2" id="KW-0418">Kinase</keyword>
<dbReference type="HOGENOM" id="CLU_051472_5_1_6"/>
<accession>A0A076LTT2</accession>
<evidence type="ECO:0000313" key="2">
    <source>
        <dbReference type="EMBL" id="AIJ10087.1"/>
    </source>
</evidence>
<dbReference type="AlphaFoldDB" id="A0A076LTT2"/>
<dbReference type="Proteomes" id="UP000028681">
    <property type="component" value="Chromosome"/>
</dbReference>
<reference evidence="2 3" key="1">
    <citation type="journal article" date="2012" name="PLoS ONE">
        <title>Edwardsiella comparative phylogenomics reveal the new intra/inter-species taxonomic relationships, virulence evolution and niche adaptation mechanisms.</title>
        <authorList>
            <person name="Yang M."/>
            <person name="Lv Y."/>
            <person name="Xiao J."/>
            <person name="Wu H."/>
            <person name="Zheng H."/>
            <person name="Liu Q."/>
            <person name="Zhang Y."/>
            <person name="Wang Q."/>
        </authorList>
    </citation>
    <scope>NUCLEOTIDE SEQUENCE [LARGE SCALE GENOMIC DNA]</scope>
    <source>
        <strain evidence="3">080813</strain>
    </source>
</reference>
<protein>
    <submittedName>
        <fullName evidence="2">Histidine kinase</fullName>
    </submittedName>
</protein>
<organism evidence="2 3">
    <name type="scientific">Edwardsiella anguillarum ET080813</name>
    <dbReference type="NCBI Taxonomy" id="667120"/>
    <lineage>
        <taxon>Bacteria</taxon>
        <taxon>Pseudomonadati</taxon>
        <taxon>Pseudomonadota</taxon>
        <taxon>Gammaproteobacteria</taxon>
        <taxon>Enterobacterales</taxon>
        <taxon>Hafniaceae</taxon>
        <taxon>Edwardsiella</taxon>
    </lineage>
</organism>